<dbReference type="EMBL" id="CAJPVJ010031449">
    <property type="protein sequence ID" value="CAG2180354.1"/>
    <property type="molecule type" value="Genomic_DNA"/>
</dbReference>
<comment type="similarity">
    <text evidence="1">Belongs to the peptidase C13 family.</text>
</comment>
<organism evidence="2">
    <name type="scientific">Oppiella nova</name>
    <dbReference type="NCBI Taxonomy" id="334625"/>
    <lineage>
        <taxon>Eukaryota</taxon>
        <taxon>Metazoa</taxon>
        <taxon>Ecdysozoa</taxon>
        <taxon>Arthropoda</taxon>
        <taxon>Chelicerata</taxon>
        <taxon>Arachnida</taxon>
        <taxon>Acari</taxon>
        <taxon>Acariformes</taxon>
        <taxon>Sarcoptiformes</taxon>
        <taxon>Oribatida</taxon>
        <taxon>Brachypylina</taxon>
        <taxon>Oppioidea</taxon>
        <taxon>Oppiidae</taxon>
        <taxon>Oppiella</taxon>
    </lineage>
</organism>
<evidence type="ECO:0000313" key="2">
    <source>
        <dbReference type="EMBL" id="CAD7663217.1"/>
    </source>
</evidence>
<dbReference type="AlphaFoldDB" id="A0A7R9MPH5"/>
<name>A0A7R9MPH5_9ACAR</name>
<evidence type="ECO:0000313" key="3">
    <source>
        <dbReference type="Proteomes" id="UP000728032"/>
    </source>
</evidence>
<dbReference type="GO" id="GO:0004197">
    <property type="term" value="F:cysteine-type endopeptidase activity"/>
    <property type="evidence" value="ECO:0007669"/>
    <property type="project" value="TreeGrafter"/>
</dbReference>
<dbReference type="GO" id="GO:0051603">
    <property type="term" value="P:proteolysis involved in protein catabolic process"/>
    <property type="evidence" value="ECO:0007669"/>
    <property type="project" value="TreeGrafter"/>
</dbReference>
<dbReference type="OrthoDB" id="192611at2759"/>
<reference evidence="2" key="1">
    <citation type="submission" date="2020-11" db="EMBL/GenBank/DDBJ databases">
        <authorList>
            <person name="Tran Van P."/>
        </authorList>
    </citation>
    <scope>NUCLEOTIDE SEQUENCE</scope>
</reference>
<accession>A0A7R9MPH5</accession>
<dbReference type="Gene3D" id="3.40.50.1460">
    <property type="match status" value="1"/>
</dbReference>
<dbReference type="PANTHER" id="PTHR12000:SF42">
    <property type="entry name" value="LEGUMAIN"/>
    <property type="match status" value="1"/>
</dbReference>
<evidence type="ECO:0000256" key="1">
    <source>
        <dbReference type="ARBA" id="ARBA00009941"/>
    </source>
</evidence>
<dbReference type="Proteomes" id="UP000728032">
    <property type="component" value="Unassembled WGS sequence"/>
</dbReference>
<dbReference type="EMBL" id="OC946274">
    <property type="protein sequence ID" value="CAD7663217.1"/>
    <property type="molecule type" value="Genomic_DNA"/>
</dbReference>
<sequence length="126" mass="14444">MHYDNMAYNPMNPTPGVVINEVNGTDVYHNVPKDYTGDDVDPQIFMSMLKGAMFTKLPSGCFEKPWLDDLANRNDPGETLQQQYDYISESSSVVREKIRLVRNYSVPNPEYPVQFGDLQMANLKIY</sequence>
<protein>
    <submittedName>
        <fullName evidence="2">Uncharacterized protein</fullName>
    </submittedName>
</protein>
<dbReference type="GO" id="GO:0006624">
    <property type="term" value="P:vacuolar protein processing"/>
    <property type="evidence" value="ECO:0007669"/>
    <property type="project" value="TreeGrafter"/>
</dbReference>
<dbReference type="Pfam" id="PF01650">
    <property type="entry name" value="Peptidase_C13"/>
    <property type="match status" value="1"/>
</dbReference>
<dbReference type="GO" id="GO:0005773">
    <property type="term" value="C:vacuole"/>
    <property type="evidence" value="ECO:0007669"/>
    <property type="project" value="GOC"/>
</dbReference>
<gene>
    <name evidence="2" type="ORF">ONB1V03_LOCUS19777</name>
</gene>
<dbReference type="PANTHER" id="PTHR12000">
    <property type="entry name" value="HEMOGLOBINASE FAMILY MEMBER"/>
    <property type="match status" value="1"/>
</dbReference>
<keyword evidence="3" id="KW-1185">Reference proteome</keyword>
<dbReference type="InterPro" id="IPR001096">
    <property type="entry name" value="Peptidase_C13"/>
</dbReference>
<proteinExistence type="inferred from homology"/>